<proteinExistence type="predicted"/>
<dbReference type="Proteomes" id="UP000886829">
    <property type="component" value="Unassembled WGS sequence"/>
</dbReference>
<dbReference type="PANTHER" id="PTHR30514">
    <property type="entry name" value="GLUCOKINASE"/>
    <property type="match status" value="1"/>
</dbReference>
<dbReference type="Pfam" id="PF01418">
    <property type="entry name" value="HTH_6"/>
    <property type="match status" value="1"/>
</dbReference>
<sequence>MRELNLPVSLSGKIINTLRAVLPDLPVALGRLTKYILENTREVTTQNVTEVAKSAGVGEATVVRLAKFLKFQGFKEFQLELAKEIAGNSLPSEEEKILDSDISDGDDCTMIARKLKLSIIHSLNENIRSLDENTLMPVADAIYKARKVFIVGVGNSCLSALFLKNKLSRIGIDAVCEAMNHFQYTSLAMLGPSDVVIALSQKGNSYETVKSFQIGKDTGALAVAITNNPVGKLAQMADYVIYNGNEEGALQGDSAATIAAQIHICEVIYTLVVSFNRAKAVKTKQITLQALKQRVDL</sequence>
<comment type="caution">
    <text evidence="6">The sequence shown here is derived from an EMBL/GenBank/DDBJ whole genome shotgun (WGS) entry which is preliminary data.</text>
</comment>
<dbReference type="EMBL" id="DXEV01000168">
    <property type="protein sequence ID" value="HIX57498.1"/>
    <property type="molecule type" value="Genomic_DNA"/>
</dbReference>
<dbReference type="InterPro" id="IPR035472">
    <property type="entry name" value="RpiR-like_SIS"/>
</dbReference>
<dbReference type="PROSITE" id="PS51071">
    <property type="entry name" value="HTH_RPIR"/>
    <property type="match status" value="1"/>
</dbReference>
<dbReference type="PROSITE" id="PS51464">
    <property type="entry name" value="SIS"/>
    <property type="match status" value="1"/>
</dbReference>
<dbReference type="GO" id="GO:0097367">
    <property type="term" value="F:carbohydrate derivative binding"/>
    <property type="evidence" value="ECO:0007669"/>
    <property type="project" value="InterPro"/>
</dbReference>
<reference evidence="6" key="1">
    <citation type="journal article" date="2021" name="PeerJ">
        <title>Extensive microbial diversity within the chicken gut microbiome revealed by metagenomics and culture.</title>
        <authorList>
            <person name="Gilroy R."/>
            <person name="Ravi A."/>
            <person name="Getino M."/>
            <person name="Pursley I."/>
            <person name="Horton D.L."/>
            <person name="Alikhan N.F."/>
            <person name="Baker D."/>
            <person name="Gharbi K."/>
            <person name="Hall N."/>
            <person name="Watson M."/>
            <person name="Adriaenssens E.M."/>
            <person name="Foster-Nyarko E."/>
            <person name="Jarju S."/>
            <person name="Secka A."/>
            <person name="Antonio M."/>
            <person name="Oren A."/>
            <person name="Chaudhuri R.R."/>
            <person name="La Ragione R."/>
            <person name="Hildebrand F."/>
            <person name="Pallen M.J."/>
        </authorList>
    </citation>
    <scope>NUCLEOTIDE SEQUENCE</scope>
    <source>
        <strain evidence="6">USASDec5-558</strain>
    </source>
</reference>
<dbReference type="GO" id="GO:1901135">
    <property type="term" value="P:carbohydrate derivative metabolic process"/>
    <property type="evidence" value="ECO:0007669"/>
    <property type="project" value="InterPro"/>
</dbReference>
<dbReference type="PANTHER" id="PTHR30514:SF9">
    <property type="entry name" value="TRANSCRIPTIONAL REGULATOR"/>
    <property type="match status" value="1"/>
</dbReference>
<dbReference type="InterPro" id="IPR036388">
    <property type="entry name" value="WH-like_DNA-bd_sf"/>
</dbReference>
<evidence type="ECO:0000256" key="2">
    <source>
        <dbReference type="ARBA" id="ARBA00023125"/>
    </source>
</evidence>
<evidence type="ECO:0000313" key="6">
    <source>
        <dbReference type="EMBL" id="HIX57498.1"/>
    </source>
</evidence>
<keyword evidence="3" id="KW-0804">Transcription</keyword>
<dbReference type="GO" id="GO:0003700">
    <property type="term" value="F:DNA-binding transcription factor activity"/>
    <property type="evidence" value="ECO:0007669"/>
    <property type="project" value="InterPro"/>
</dbReference>
<dbReference type="Pfam" id="PF01380">
    <property type="entry name" value="SIS"/>
    <property type="match status" value="1"/>
</dbReference>
<evidence type="ECO:0000256" key="3">
    <source>
        <dbReference type="ARBA" id="ARBA00023163"/>
    </source>
</evidence>
<dbReference type="CDD" id="cd05013">
    <property type="entry name" value="SIS_RpiR"/>
    <property type="match status" value="1"/>
</dbReference>
<dbReference type="InterPro" id="IPR047640">
    <property type="entry name" value="RpiR-like"/>
</dbReference>
<keyword evidence="1" id="KW-0805">Transcription regulation</keyword>
<name>A0A9D1WEC2_9GAMM</name>
<dbReference type="InterPro" id="IPR046348">
    <property type="entry name" value="SIS_dom_sf"/>
</dbReference>
<evidence type="ECO:0000313" key="7">
    <source>
        <dbReference type="Proteomes" id="UP000886829"/>
    </source>
</evidence>
<protein>
    <submittedName>
        <fullName evidence="6">MurR/RpiR family transcriptional regulator</fullName>
    </submittedName>
</protein>
<dbReference type="InterPro" id="IPR009057">
    <property type="entry name" value="Homeodomain-like_sf"/>
</dbReference>
<gene>
    <name evidence="6" type="ORF">H9850_08520</name>
</gene>
<evidence type="ECO:0000256" key="1">
    <source>
        <dbReference type="ARBA" id="ARBA00023015"/>
    </source>
</evidence>
<dbReference type="SUPFAM" id="SSF46689">
    <property type="entry name" value="Homeodomain-like"/>
    <property type="match status" value="1"/>
</dbReference>
<evidence type="ECO:0000259" key="4">
    <source>
        <dbReference type="PROSITE" id="PS51071"/>
    </source>
</evidence>
<feature type="domain" description="HTH rpiR-type" evidence="4">
    <location>
        <begin position="12"/>
        <end position="88"/>
    </location>
</feature>
<dbReference type="Gene3D" id="1.10.10.10">
    <property type="entry name" value="Winged helix-like DNA-binding domain superfamily/Winged helix DNA-binding domain"/>
    <property type="match status" value="1"/>
</dbReference>
<feature type="domain" description="SIS" evidence="5">
    <location>
        <begin position="138"/>
        <end position="281"/>
    </location>
</feature>
<dbReference type="Gene3D" id="3.40.50.10490">
    <property type="entry name" value="Glucose-6-phosphate isomerase like protein, domain 1"/>
    <property type="match status" value="1"/>
</dbReference>
<dbReference type="AlphaFoldDB" id="A0A9D1WEC2"/>
<dbReference type="SUPFAM" id="SSF53697">
    <property type="entry name" value="SIS domain"/>
    <property type="match status" value="1"/>
</dbReference>
<evidence type="ECO:0000259" key="5">
    <source>
        <dbReference type="PROSITE" id="PS51464"/>
    </source>
</evidence>
<dbReference type="InterPro" id="IPR000281">
    <property type="entry name" value="HTH_RpiR"/>
</dbReference>
<dbReference type="GO" id="GO:0003677">
    <property type="term" value="F:DNA binding"/>
    <property type="evidence" value="ECO:0007669"/>
    <property type="project" value="UniProtKB-KW"/>
</dbReference>
<keyword evidence="2" id="KW-0238">DNA-binding</keyword>
<accession>A0A9D1WEC2</accession>
<reference evidence="6" key="2">
    <citation type="submission" date="2021-04" db="EMBL/GenBank/DDBJ databases">
        <authorList>
            <person name="Gilroy R."/>
        </authorList>
    </citation>
    <scope>NUCLEOTIDE SEQUENCE</scope>
    <source>
        <strain evidence="6">USASDec5-558</strain>
    </source>
</reference>
<organism evidence="6 7">
    <name type="scientific">Candidatus Anaerobiospirillum pullistercoris</name>
    <dbReference type="NCBI Taxonomy" id="2838452"/>
    <lineage>
        <taxon>Bacteria</taxon>
        <taxon>Pseudomonadati</taxon>
        <taxon>Pseudomonadota</taxon>
        <taxon>Gammaproteobacteria</taxon>
        <taxon>Aeromonadales</taxon>
        <taxon>Succinivibrionaceae</taxon>
        <taxon>Anaerobiospirillum</taxon>
    </lineage>
</organism>
<dbReference type="InterPro" id="IPR001347">
    <property type="entry name" value="SIS_dom"/>
</dbReference>